<dbReference type="PANTHER" id="PTHR33734:SF22">
    <property type="entry name" value="MEMBRANE-BOUND LYTIC MUREIN TRANSGLYCOSYLASE D"/>
    <property type="match status" value="1"/>
</dbReference>
<dbReference type="KEGG" id="vpy:HZI73_15185"/>
<feature type="domain" description="LysM" evidence="1">
    <location>
        <begin position="145"/>
        <end position="188"/>
    </location>
</feature>
<dbReference type="PANTHER" id="PTHR33734">
    <property type="entry name" value="LYSM DOMAIN-CONTAINING GPI-ANCHORED PROTEIN 2"/>
    <property type="match status" value="1"/>
</dbReference>
<name>A0A8J8SHG3_9FIRM</name>
<protein>
    <submittedName>
        <fullName evidence="2">LysM peptidoglycan-binding domain-containing protein</fullName>
    </submittedName>
</protein>
<keyword evidence="3" id="KW-1185">Reference proteome</keyword>
<dbReference type="CDD" id="cd00118">
    <property type="entry name" value="LysM"/>
    <property type="match status" value="3"/>
</dbReference>
<dbReference type="AlphaFoldDB" id="A0A8J8SHG3"/>
<reference evidence="2" key="1">
    <citation type="submission" date="2020-07" db="EMBL/GenBank/DDBJ databases">
        <title>Vallitalea pronyensis genome.</title>
        <authorList>
            <person name="Postec A."/>
        </authorList>
    </citation>
    <scope>NUCLEOTIDE SEQUENCE</scope>
    <source>
        <strain evidence="2">FatNI3</strain>
    </source>
</reference>
<dbReference type="SUPFAM" id="SSF54106">
    <property type="entry name" value="LysM domain"/>
    <property type="match status" value="3"/>
</dbReference>
<feature type="domain" description="LysM" evidence="1">
    <location>
        <begin position="202"/>
        <end position="246"/>
    </location>
</feature>
<gene>
    <name evidence="2" type="ORF">HZI73_15185</name>
</gene>
<feature type="domain" description="LysM" evidence="1">
    <location>
        <begin position="92"/>
        <end position="135"/>
    </location>
</feature>
<dbReference type="RefSeq" id="WP_212694231.1">
    <property type="nucleotide sequence ID" value="NZ_CP058649.1"/>
</dbReference>
<evidence type="ECO:0000313" key="2">
    <source>
        <dbReference type="EMBL" id="QUI23546.1"/>
    </source>
</evidence>
<sequence length="392" mass="43765">MDFINHYHLVEEKNGEYTLVIYLNAYEAEFAKELSQADDETKKNLYHTIKDAIDQRFPKLRVTLCKIMLGSMLVTAIPLVNTVNVRAASTSITHKVMSGDSLYKIAKRYGTTVNQLKKLNNLSSNLIYVGQNIKVSGTSSTYVPNKYKVSKGDTLWGISSRYKVPIDTIKRLSGLTSNTVYPGQILVLKGTATAAKASVHYVSHKVVAGENLWSISVDYGIPQSELIRTNGFNQNTQLRIGQIIKVPVHHVPVKQVSSYKYGEYLDWWSEAQYVFTINKIAKVRDYHTGKTFNVKRTIGANHADCEPLTASDTAIAKSIWGGYSWKTRPVIIEVSGRRLAASMSFMPHSIQKITNNNFNGHFDIHFANSTRHKDGAVDYTHQASVKVAAGLA</sequence>
<dbReference type="PROSITE" id="PS51782">
    <property type="entry name" value="LYSM"/>
    <property type="match status" value="3"/>
</dbReference>
<dbReference type="EMBL" id="CP058649">
    <property type="protein sequence ID" value="QUI23546.1"/>
    <property type="molecule type" value="Genomic_DNA"/>
</dbReference>
<evidence type="ECO:0000259" key="1">
    <source>
        <dbReference type="PROSITE" id="PS51782"/>
    </source>
</evidence>
<organism evidence="2 3">
    <name type="scientific">Vallitalea pronyensis</name>
    <dbReference type="NCBI Taxonomy" id="1348613"/>
    <lineage>
        <taxon>Bacteria</taxon>
        <taxon>Bacillati</taxon>
        <taxon>Bacillota</taxon>
        <taxon>Clostridia</taxon>
        <taxon>Lachnospirales</taxon>
        <taxon>Vallitaleaceae</taxon>
        <taxon>Vallitalea</taxon>
    </lineage>
</organism>
<accession>A0A8J8SHG3</accession>
<dbReference type="Proteomes" id="UP000683246">
    <property type="component" value="Chromosome"/>
</dbReference>
<dbReference type="Pfam" id="PF01476">
    <property type="entry name" value="LysM"/>
    <property type="match status" value="3"/>
</dbReference>
<evidence type="ECO:0000313" key="3">
    <source>
        <dbReference type="Proteomes" id="UP000683246"/>
    </source>
</evidence>
<dbReference type="Gene3D" id="3.10.350.10">
    <property type="entry name" value="LysM domain"/>
    <property type="match status" value="3"/>
</dbReference>
<dbReference type="SMART" id="SM00257">
    <property type="entry name" value="LysM"/>
    <property type="match status" value="3"/>
</dbReference>
<dbReference type="InterPro" id="IPR018392">
    <property type="entry name" value="LysM"/>
</dbReference>
<dbReference type="InterPro" id="IPR036779">
    <property type="entry name" value="LysM_dom_sf"/>
</dbReference>
<proteinExistence type="predicted"/>